<reference evidence="1 2" key="1">
    <citation type="journal article" date="2024" name="G3 (Bethesda)">
        <title>Genome assembly of Hibiscus sabdariffa L. provides insights into metabolisms of medicinal natural products.</title>
        <authorList>
            <person name="Kim T."/>
        </authorList>
    </citation>
    <scope>NUCLEOTIDE SEQUENCE [LARGE SCALE GENOMIC DNA]</scope>
    <source>
        <strain evidence="1">TK-2024</strain>
        <tissue evidence="1">Old leaves</tissue>
    </source>
</reference>
<evidence type="ECO:0000313" key="1">
    <source>
        <dbReference type="EMBL" id="KAK8492153.1"/>
    </source>
</evidence>
<protein>
    <submittedName>
        <fullName evidence="1">Uncharacterized protein</fullName>
    </submittedName>
</protein>
<dbReference type="Proteomes" id="UP001396334">
    <property type="component" value="Unassembled WGS sequence"/>
</dbReference>
<sequence length="232" mass="24212">MSVEDLMHQFDDLRFTMEEQDIVYAPPVSSTVAADDPRLSLVGRVFSSGSGIPHTAQPAPPLNAFPKAAGTVRSSSPPIAATDPVFVAEPVEAADEGNVHGGPAAVAAGSADVFAVDASGKIHVSDHVLLGDENDVFVNGLSHSDVPPVRAAPTFETIAEWFAEDEESDVPVVVEQPVQVPAKRSLGGANSSKVKRARSSTPTSKEMRTTKAGMSSSKNSLAAVDKQPCRGK</sequence>
<organism evidence="1 2">
    <name type="scientific">Hibiscus sabdariffa</name>
    <name type="common">roselle</name>
    <dbReference type="NCBI Taxonomy" id="183260"/>
    <lineage>
        <taxon>Eukaryota</taxon>
        <taxon>Viridiplantae</taxon>
        <taxon>Streptophyta</taxon>
        <taxon>Embryophyta</taxon>
        <taxon>Tracheophyta</taxon>
        <taxon>Spermatophyta</taxon>
        <taxon>Magnoliopsida</taxon>
        <taxon>eudicotyledons</taxon>
        <taxon>Gunneridae</taxon>
        <taxon>Pentapetalae</taxon>
        <taxon>rosids</taxon>
        <taxon>malvids</taxon>
        <taxon>Malvales</taxon>
        <taxon>Malvaceae</taxon>
        <taxon>Malvoideae</taxon>
        <taxon>Hibiscus</taxon>
    </lineage>
</organism>
<keyword evidence="2" id="KW-1185">Reference proteome</keyword>
<name>A0ABR2AG81_9ROSI</name>
<proteinExistence type="predicted"/>
<gene>
    <name evidence="1" type="ORF">V6N11_004969</name>
</gene>
<dbReference type="EMBL" id="JBBPBN010000255">
    <property type="protein sequence ID" value="KAK8492153.1"/>
    <property type="molecule type" value="Genomic_DNA"/>
</dbReference>
<comment type="caution">
    <text evidence="1">The sequence shown here is derived from an EMBL/GenBank/DDBJ whole genome shotgun (WGS) entry which is preliminary data.</text>
</comment>
<evidence type="ECO:0000313" key="2">
    <source>
        <dbReference type="Proteomes" id="UP001396334"/>
    </source>
</evidence>
<accession>A0ABR2AG81</accession>